<accession>A0A1I0S015</accession>
<organism evidence="1 2">
    <name type="scientific">Chryseobacterium wanjuense</name>
    <dbReference type="NCBI Taxonomy" id="356305"/>
    <lineage>
        <taxon>Bacteria</taxon>
        <taxon>Pseudomonadati</taxon>
        <taxon>Bacteroidota</taxon>
        <taxon>Flavobacteriia</taxon>
        <taxon>Flavobacteriales</taxon>
        <taxon>Weeksellaceae</taxon>
        <taxon>Chryseobacterium group</taxon>
        <taxon>Chryseobacterium</taxon>
    </lineage>
</organism>
<gene>
    <name evidence="1" type="ORF">SAMN05421841_3532</name>
</gene>
<dbReference type="InterPro" id="IPR005901">
    <property type="entry name" value="GLPGLI"/>
</dbReference>
<dbReference type="STRING" id="356305.SAMN05421841_3532"/>
<dbReference type="AlphaFoldDB" id="A0A1I0S015"/>
<dbReference type="EMBL" id="FOIU01000003">
    <property type="protein sequence ID" value="SEW47466.1"/>
    <property type="molecule type" value="Genomic_DNA"/>
</dbReference>
<dbReference type="Proteomes" id="UP000199469">
    <property type="component" value="Unassembled WGS sequence"/>
</dbReference>
<evidence type="ECO:0000313" key="2">
    <source>
        <dbReference type="Proteomes" id="UP000199469"/>
    </source>
</evidence>
<reference evidence="2" key="1">
    <citation type="submission" date="2016-10" db="EMBL/GenBank/DDBJ databases">
        <authorList>
            <person name="Varghese N."/>
            <person name="Submissions S."/>
        </authorList>
    </citation>
    <scope>NUCLEOTIDE SEQUENCE [LARGE SCALE GENOMIC DNA]</scope>
    <source>
        <strain evidence="2">DSM 17724</strain>
    </source>
</reference>
<dbReference type="OrthoDB" id="1440774at2"/>
<dbReference type="Pfam" id="PF09697">
    <property type="entry name" value="Porph_ging"/>
    <property type="match status" value="1"/>
</dbReference>
<evidence type="ECO:0000313" key="1">
    <source>
        <dbReference type="EMBL" id="SEW47466.1"/>
    </source>
</evidence>
<keyword evidence="2" id="KW-1185">Reference proteome</keyword>
<protein>
    <submittedName>
        <fullName evidence="1">GLPGLI family protein</fullName>
    </submittedName>
</protein>
<sequence length="259" mass="30592">MKKIIILFHLLIVAIIFSQKKFDVVYEADYKLNYKLSNANNYKKETTFALLINEKSSFFKDLHRYISDSLLVEKKLNTLEEAMKYNTDFRGYIGTTSAKLYVTDEINYAYFGYEEPNNINWKIKNEFKTIAGYKCQRAEATKYGRTWIAWFASEIPFQFGPYKFNGLPGLIAEVYDTKDDYHYTLYAFRKRKYTCKSANNATNVKNLTKEKVAEIFKNRLAGKLRLNEQFIENAEDREYMKQNAIKAEKNYNPIELSLY</sequence>
<dbReference type="RefSeq" id="WP_089794946.1">
    <property type="nucleotide sequence ID" value="NZ_FOIU01000003.1"/>
</dbReference>
<name>A0A1I0S015_9FLAO</name>
<dbReference type="NCBIfam" id="TIGR01200">
    <property type="entry name" value="GLPGLI"/>
    <property type="match status" value="1"/>
</dbReference>
<proteinExistence type="predicted"/>